<accession>A0A8S5SG49</accession>
<organism evidence="1">
    <name type="scientific">Myoviridae sp. ctuev19</name>
    <dbReference type="NCBI Taxonomy" id="2827716"/>
    <lineage>
        <taxon>Viruses</taxon>
        <taxon>Duplodnaviria</taxon>
        <taxon>Heunggongvirae</taxon>
        <taxon>Uroviricota</taxon>
        <taxon>Caudoviricetes</taxon>
    </lineage>
</organism>
<reference evidence="1" key="1">
    <citation type="journal article" date="2021" name="Proc. Natl. Acad. Sci. U.S.A.">
        <title>A Catalog of Tens of Thousands of Viruses from Human Metagenomes Reveals Hidden Associations with Chronic Diseases.</title>
        <authorList>
            <person name="Tisza M.J."/>
            <person name="Buck C.B."/>
        </authorList>
    </citation>
    <scope>NUCLEOTIDE SEQUENCE</scope>
    <source>
        <strain evidence="1">Ctuev19</strain>
    </source>
</reference>
<protein>
    <submittedName>
        <fullName evidence="1">Uncharacterized protein</fullName>
    </submittedName>
</protein>
<sequence>MILTKIFTIFCLVCQWLLCSKCDTISMSGGAIHPRIEIIMCIF</sequence>
<proteinExistence type="predicted"/>
<name>A0A8S5SG49_9CAUD</name>
<dbReference type="EMBL" id="BK032585">
    <property type="protein sequence ID" value="DAF49623.1"/>
    <property type="molecule type" value="Genomic_DNA"/>
</dbReference>
<evidence type="ECO:0000313" key="1">
    <source>
        <dbReference type="EMBL" id="DAF49623.1"/>
    </source>
</evidence>